<protein>
    <submittedName>
        <fullName evidence="1">Uncharacterized protein</fullName>
    </submittedName>
</protein>
<organism evidence="1">
    <name type="scientific">marine metagenome</name>
    <dbReference type="NCBI Taxonomy" id="408172"/>
    <lineage>
        <taxon>unclassified sequences</taxon>
        <taxon>metagenomes</taxon>
        <taxon>ecological metagenomes</taxon>
    </lineage>
</organism>
<sequence length="24" mass="2647">MIFGTVLMMSYLRSALAILNLMAS</sequence>
<dbReference type="EMBL" id="UINC01134252">
    <property type="protein sequence ID" value="SVD17680.1"/>
    <property type="molecule type" value="Genomic_DNA"/>
</dbReference>
<proteinExistence type="predicted"/>
<name>A0A382T697_9ZZZZ</name>
<gene>
    <name evidence="1" type="ORF">METZ01_LOCUS370534</name>
</gene>
<accession>A0A382T697</accession>
<dbReference type="AlphaFoldDB" id="A0A382T697"/>
<evidence type="ECO:0000313" key="1">
    <source>
        <dbReference type="EMBL" id="SVD17680.1"/>
    </source>
</evidence>
<reference evidence="1" key="1">
    <citation type="submission" date="2018-05" db="EMBL/GenBank/DDBJ databases">
        <authorList>
            <person name="Lanie J.A."/>
            <person name="Ng W.-L."/>
            <person name="Kazmierczak K.M."/>
            <person name="Andrzejewski T.M."/>
            <person name="Davidsen T.M."/>
            <person name="Wayne K.J."/>
            <person name="Tettelin H."/>
            <person name="Glass J.I."/>
            <person name="Rusch D."/>
            <person name="Podicherti R."/>
            <person name="Tsui H.-C.T."/>
            <person name="Winkler M.E."/>
        </authorList>
    </citation>
    <scope>NUCLEOTIDE SEQUENCE</scope>
</reference>